<feature type="non-terminal residue" evidence="4">
    <location>
        <position position="1"/>
    </location>
</feature>
<dbReference type="GO" id="GO:0008146">
    <property type="term" value="F:sulfotransferase activity"/>
    <property type="evidence" value="ECO:0007669"/>
    <property type="project" value="InterPro"/>
</dbReference>
<dbReference type="EMBL" id="UINC01209963">
    <property type="protein sequence ID" value="SVE33210.1"/>
    <property type="molecule type" value="Genomic_DNA"/>
</dbReference>
<gene>
    <name evidence="4" type="ORF">METZ01_LOCUS486064</name>
</gene>
<dbReference type="InterPro" id="IPR000863">
    <property type="entry name" value="Sulfotransferase_dom"/>
</dbReference>
<dbReference type="Gene3D" id="3.40.50.300">
    <property type="entry name" value="P-loop containing nucleotide triphosphate hydrolases"/>
    <property type="match status" value="1"/>
</dbReference>
<sequence>LRCGINNYTFTNKNNTAAVIYLVRDPRDVLISYAEHSAYAIKDTSIDMMTSDNCIFTNKNLVNLLGSWSDHYNSWKIINKNFLLIKYEDLIENKKKEIIKILGFINNFTKISVSEEKINNCINTTTFENMKNMEEKGFFEEQAIDEKTGKKINFFHKGKNNQWKDFLDTSTIKKIEENFETEMKELKYI</sequence>
<dbReference type="InterPro" id="IPR027417">
    <property type="entry name" value="P-loop_NTPase"/>
</dbReference>
<evidence type="ECO:0000259" key="3">
    <source>
        <dbReference type="Pfam" id="PF00685"/>
    </source>
</evidence>
<evidence type="ECO:0000313" key="4">
    <source>
        <dbReference type="EMBL" id="SVE33210.1"/>
    </source>
</evidence>
<dbReference type="Pfam" id="PF00685">
    <property type="entry name" value="Sulfotransfer_1"/>
    <property type="match status" value="1"/>
</dbReference>
<dbReference type="AlphaFoldDB" id="A0A383CMF7"/>
<comment type="similarity">
    <text evidence="1">Belongs to the sulfotransferase 1 family.</text>
</comment>
<name>A0A383CMF7_9ZZZZ</name>
<evidence type="ECO:0000256" key="2">
    <source>
        <dbReference type="ARBA" id="ARBA00022679"/>
    </source>
</evidence>
<organism evidence="4">
    <name type="scientific">marine metagenome</name>
    <dbReference type="NCBI Taxonomy" id="408172"/>
    <lineage>
        <taxon>unclassified sequences</taxon>
        <taxon>metagenomes</taxon>
        <taxon>ecological metagenomes</taxon>
    </lineage>
</organism>
<reference evidence="4" key="1">
    <citation type="submission" date="2018-05" db="EMBL/GenBank/DDBJ databases">
        <authorList>
            <person name="Lanie J.A."/>
            <person name="Ng W.-L."/>
            <person name="Kazmierczak K.M."/>
            <person name="Andrzejewski T.M."/>
            <person name="Davidsen T.M."/>
            <person name="Wayne K.J."/>
            <person name="Tettelin H."/>
            <person name="Glass J.I."/>
            <person name="Rusch D."/>
            <person name="Podicherti R."/>
            <person name="Tsui H.-C.T."/>
            <person name="Winkler M.E."/>
        </authorList>
    </citation>
    <scope>NUCLEOTIDE SEQUENCE</scope>
</reference>
<protein>
    <recommendedName>
        <fullName evidence="3">Sulfotransferase domain-containing protein</fullName>
    </recommendedName>
</protein>
<accession>A0A383CMF7</accession>
<proteinExistence type="inferred from homology"/>
<dbReference type="SUPFAM" id="SSF52540">
    <property type="entry name" value="P-loop containing nucleoside triphosphate hydrolases"/>
    <property type="match status" value="1"/>
</dbReference>
<dbReference type="PANTHER" id="PTHR11783">
    <property type="entry name" value="SULFOTRANSFERASE SULT"/>
    <property type="match status" value="1"/>
</dbReference>
<evidence type="ECO:0000256" key="1">
    <source>
        <dbReference type="ARBA" id="ARBA00005771"/>
    </source>
</evidence>
<keyword evidence="2" id="KW-0808">Transferase</keyword>
<feature type="domain" description="Sulfotransferase" evidence="3">
    <location>
        <begin position="14"/>
        <end position="186"/>
    </location>
</feature>